<protein>
    <recommendedName>
        <fullName evidence="2">DUF1468 domain-containing protein</fullName>
    </recommendedName>
</protein>
<sequence>MSEKLVVIFFLVTTTLYTHFAFQLSFGCLQAPKAGFLPVITGCIAVILAFSLCIATLFKKGGQEAANALNDISWRRLIFLIIGMIGYIILLKLVGYLLATMIILFYLFKVAETEGWFFPCLFSLGIALSFYVIFYELLGTNLP</sequence>
<feature type="transmembrane region" description="Helical" evidence="1">
    <location>
        <begin position="78"/>
        <end position="104"/>
    </location>
</feature>
<dbReference type="Proteomes" id="UP000216052">
    <property type="component" value="Chromosome"/>
</dbReference>
<organism evidence="3 4">
    <name type="scientific">Sporomusa acidovorans (strain ATCC 49682 / DSM 3132 / Mol)</name>
    <dbReference type="NCBI Taxonomy" id="1123286"/>
    <lineage>
        <taxon>Bacteria</taxon>
        <taxon>Bacillati</taxon>
        <taxon>Bacillota</taxon>
        <taxon>Negativicutes</taxon>
        <taxon>Selenomonadales</taxon>
        <taxon>Sporomusaceae</taxon>
        <taxon>Sporomusa</taxon>
    </lineage>
</organism>
<name>A0ABZ3J8K4_SPOA4</name>
<keyword evidence="1" id="KW-0472">Membrane</keyword>
<evidence type="ECO:0000256" key="1">
    <source>
        <dbReference type="SAM" id="Phobius"/>
    </source>
</evidence>
<dbReference type="PROSITE" id="PS51257">
    <property type="entry name" value="PROKAR_LIPOPROTEIN"/>
    <property type="match status" value="1"/>
</dbReference>
<dbReference type="InterPro" id="IPR009936">
    <property type="entry name" value="DUF1468"/>
</dbReference>
<keyword evidence="4" id="KW-1185">Reference proteome</keyword>
<evidence type="ECO:0000313" key="4">
    <source>
        <dbReference type="Proteomes" id="UP000216052"/>
    </source>
</evidence>
<feature type="transmembrane region" description="Helical" evidence="1">
    <location>
        <begin position="116"/>
        <end position="138"/>
    </location>
</feature>
<dbReference type="RefSeq" id="WP_093795799.1">
    <property type="nucleotide sequence ID" value="NZ_CP155571.1"/>
</dbReference>
<accession>A0ABZ3J8K4</accession>
<feature type="domain" description="DUF1468" evidence="2">
    <location>
        <begin position="8"/>
        <end position="143"/>
    </location>
</feature>
<keyword evidence="1" id="KW-0812">Transmembrane</keyword>
<dbReference type="EMBL" id="CP155571">
    <property type="protein sequence ID" value="XFO74490.1"/>
    <property type="molecule type" value="Genomic_DNA"/>
</dbReference>
<feature type="transmembrane region" description="Helical" evidence="1">
    <location>
        <begin position="37"/>
        <end position="58"/>
    </location>
</feature>
<proteinExistence type="predicted"/>
<reference evidence="3" key="1">
    <citation type="submission" date="2024-05" db="EMBL/GenBank/DDBJ databases">
        <title>Isolation and characterization of Sporomusa carbonis sp. nov., a carboxydotrophic hydrogenogen in the genus of Sporomusa isolated from a charcoal burning pile.</title>
        <authorList>
            <person name="Boeer T."/>
            <person name="Rosenbaum F."/>
            <person name="Eysell L."/>
            <person name="Mueller V."/>
            <person name="Daniel R."/>
            <person name="Poehlein A."/>
        </authorList>
    </citation>
    <scope>NUCLEOTIDE SEQUENCE [LARGE SCALE GENOMIC DNA]</scope>
    <source>
        <strain evidence="3">DSM 3132</strain>
    </source>
</reference>
<gene>
    <name evidence="3" type="ORF">SPACI_046000</name>
</gene>
<evidence type="ECO:0000313" key="3">
    <source>
        <dbReference type="EMBL" id="XFO74490.1"/>
    </source>
</evidence>
<keyword evidence="1" id="KW-1133">Transmembrane helix</keyword>
<dbReference type="Pfam" id="PF07331">
    <property type="entry name" value="TctB"/>
    <property type="match status" value="1"/>
</dbReference>
<evidence type="ECO:0000259" key="2">
    <source>
        <dbReference type="Pfam" id="PF07331"/>
    </source>
</evidence>